<dbReference type="EMBL" id="BART01007916">
    <property type="protein sequence ID" value="GAG65671.1"/>
    <property type="molecule type" value="Genomic_DNA"/>
</dbReference>
<gene>
    <name evidence="1" type="ORF">S01H4_17907</name>
</gene>
<organism evidence="1">
    <name type="scientific">marine sediment metagenome</name>
    <dbReference type="NCBI Taxonomy" id="412755"/>
    <lineage>
        <taxon>unclassified sequences</taxon>
        <taxon>metagenomes</taxon>
        <taxon>ecological metagenomes</taxon>
    </lineage>
</organism>
<proteinExistence type="predicted"/>
<sequence length="63" mass="7105">MNKINRVILCIIDCLRAEHLFKFINSGLLPNLKRLKDEGIFSKNCITDFPSVTLPTQSTIITG</sequence>
<accession>X1B0X6</accession>
<dbReference type="InterPro" id="IPR017850">
    <property type="entry name" value="Alkaline_phosphatase_core_sf"/>
</dbReference>
<dbReference type="Gene3D" id="3.40.720.10">
    <property type="entry name" value="Alkaline Phosphatase, subunit A"/>
    <property type="match status" value="1"/>
</dbReference>
<dbReference type="Pfam" id="PF01663">
    <property type="entry name" value="Phosphodiest"/>
    <property type="match status" value="1"/>
</dbReference>
<evidence type="ECO:0008006" key="2">
    <source>
        <dbReference type="Google" id="ProtNLM"/>
    </source>
</evidence>
<dbReference type="InterPro" id="IPR002591">
    <property type="entry name" value="Phosphodiest/P_Trfase"/>
</dbReference>
<evidence type="ECO:0000313" key="1">
    <source>
        <dbReference type="EMBL" id="GAG65671.1"/>
    </source>
</evidence>
<comment type="caution">
    <text evidence="1">The sequence shown here is derived from an EMBL/GenBank/DDBJ whole genome shotgun (WGS) entry which is preliminary data.</text>
</comment>
<protein>
    <recommendedName>
        <fullName evidence="2">Sulfatase N-terminal domain-containing protein</fullName>
    </recommendedName>
</protein>
<name>X1B0X6_9ZZZZ</name>
<dbReference type="AlphaFoldDB" id="X1B0X6"/>
<dbReference type="SUPFAM" id="SSF53649">
    <property type="entry name" value="Alkaline phosphatase-like"/>
    <property type="match status" value="1"/>
</dbReference>
<feature type="non-terminal residue" evidence="1">
    <location>
        <position position="63"/>
    </location>
</feature>
<reference evidence="1" key="1">
    <citation type="journal article" date="2014" name="Front. Microbiol.">
        <title>High frequency of phylogenetically diverse reductive dehalogenase-homologous genes in deep subseafloor sedimentary metagenomes.</title>
        <authorList>
            <person name="Kawai M."/>
            <person name="Futagami T."/>
            <person name="Toyoda A."/>
            <person name="Takaki Y."/>
            <person name="Nishi S."/>
            <person name="Hori S."/>
            <person name="Arai W."/>
            <person name="Tsubouchi T."/>
            <person name="Morono Y."/>
            <person name="Uchiyama I."/>
            <person name="Ito T."/>
            <person name="Fujiyama A."/>
            <person name="Inagaki F."/>
            <person name="Takami H."/>
        </authorList>
    </citation>
    <scope>NUCLEOTIDE SEQUENCE</scope>
    <source>
        <strain evidence="1">Expedition CK06-06</strain>
    </source>
</reference>